<evidence type="ECO:0000256" key="1">
    <source>
        <dbReference type="ARBA" id="ARBA00006315"/>
    </source>
</evidence>
<accession>A0A2M6W5P8</accession>
<proteinExistence type="inferred from homology"/>
<evidence type="ECO:0000256" key="3">
    <source>
        <dbReference type="SAM" id="Phobius"/>
    </source>
</evidence>
<dbReference type="InterPro" id="IPR002737">
    <property type="entry name" value="MEMO1_fam"/>
</dbReference>
<dbReference type="PROSITE" id="PS51112">
    <property type="entry name" value="AMMECR1"/>
    <property type="match status" value="1"/>
</dbReference>
<dbReference type="NCBIfam" id="TIGR00296">
    <property type="entry name" value="TIGR00296 family protein"/>
    <property type="match status" value="1"/>
</dbReference>
<evidence type="ECO:0000313" key="5">
    <source>
        <dbReference type="EMBL" id="PIT88123.1"/>
    </source>
</evidence>
<name>A0A2M6W5P8_9BACT</name>
<feature type="domain" description="AMMECR1" evidence="4">
    <location>
        <begin position="336"/>
        <end position="513"/>
    </location>
</feature>
<dbReference type="Pfam" id="PF01871">
    <property type="entry name" value="AMMECR1"/>
    <property type="match status" value="1"/>
</dbReference>
<keyword evidence="3" id="KW-0472">Membrane</keyword>
<organism evidence="5 6">
    <name type="scientific">Candidatus Magasanikbacteria bacterium CG10_big_fil_rev_8_21_14_0_10_36_32</name>
    <dbReference type="NCBI Taxonomy" id="1974646"/>
    <lineage>
        <taxon>Bacteria</taxon>
        <taxon>Candidatus Magasanikiibacteriota</taxon>
    </lineage>
</organism>
<protein>
    <recommendedName>
        <fullName evidence="2">MEMO1 family protein COU29_03875</fullName>
    </recommendedName>
</protein>
<reference evidence="6" key="1">
    <citation type="submission" date="2017-09" db="EMBL/GenBank/DDBJ databases">
        <title>Depth-based differentiation of microbial function through sediment-hosted aquifers and enrichment of novel symbionts in the deep terrestrial subsurface.</title>
        <authorList>
            <person name="Probst A.J."/>
            <person name="Ladd B."/>
            <person name="Jarett J.K."/>
            <person name="Geller-Mcgrath D.E."/>
            <person name="Sieber C.M.K."/>
            <person name="Emerson J.B."/>
            <person name="Anantharaman K."/>
            <person name="Thomas B.C."/>
            <person name="Malmstrom R."/>
            <person name="Stieglmeier M."/>
            <person name="Klingl A."/>
            <person name="Woyke T."/>
            <person name="Ryan C.M."/>
            <person name="Banfield J.F."/>
        </authorList>
    </citation>
    <scope>NUCLEOTIDE SEQUENCE [LARGE SCALE GENOMIC DNA]</scope>
</reference>
<comment type="caution">
    <text evidence="5">The sequence shown here is derived from an EMBL/GenBank/DDBJ whole genome shotgun (WGS) entry which is preliminary data.</text>
</comment>
<evidence type="ECO:0000256" key="2">
    <source>
        <dbReference type="HAMAP-Rule" id="MF_00055"/>
    </source>
</evidence>
<comment type="similarity">
    <text evidence="1 2">Belongs to the MEMO1 family.</text>
</comment>
<dbReference type="SUPFAM" id="SSF143447">
    <property type="entry name" value="AMMECR1-like"/>
    <property type="match status" value="1"/>
</dbReference>
<dbReference type="Pfam" id="PF01875">
    <property type="entry name" value="Memo"/>
    <property type="match status" value="1"/>
</dbReference>
<dbReference type="NCBIfam" id="TIGR04336">
    <property type="entry name" value="AmmeMemoSam_B"/>
    <property type="match status" value="1"/>
</dbReference>
<dbReference type="EMBL" id="PFBV01000005">
    <property type="protein sequence ID" value="PIT88123.1"/>
    <property type="molecule type" value="Genomic_DNA"/>
</dbReference>
<dbReference type="Gene3D" id="3.30.700.20">
    <property type="entry name" value="Hypothetical protein ph0010, domain 1"/>
    <property type="match status" value="1"/>
</dbReference>
<dbReference type="PROSITE" id="PS51257">
    <property type="entry name" value="PROKAR_LIPOPROTEIN"/>
    <property type="match status" value="1"/>
</dbReference>
<dbReference type="Proteomes" id="UP000231426">
    <property type="component" value="Unassembled WGS sequence"/>
</dbReference>
<evidence type="ECO:0000259" key="4">
    <source>
        <dbReference type="PROSITE" id="PS51112"/>
    </source>
</evidence>
<dbReference type="Gene3D" id="3.40.830.10">
    <property type="entry name" value="LigB-like"/>
    <property type="match status" value="1"/>
</dbReference>
<feature type="transmembrane region" description="Helical" evidence="3">
    <location>
        <begin position="5"/>
        <end position="24"/>
    </location>
</feature>
<dbReference type="NCBIfam" id="TIGR04335">
    <property type="entry name" value="AmmeMemoSam_A"/>
    <property type="match status" value="1"/>
</dbReference>
<keyword evidence="3" id="KW-1133">Transmembrane helix</keyword>
<gene>
    <name evidence="5" type="ORF">COU29_03875</name>
</gene>
<keyword evidence="3" id="KW-0812">Transmembrane</keyword>
<dbReference type="Gene3D" id="3.30.1490.150">
    <property type="entry name" value="Hypothetical protein ph0010, domain 2"/>
    <property type="match status" value="1"/>
</dbReference>
<dbReference type="PANTHER" id="PTHR11060">
    <property type="entry name" value="PROTEIN MEMO1"/>
    <property type="match status" value="1"/>
</dbReference>
<dbReference type="InterPro" id="IPR036071">
    <property type="entry name" value="AMMECR1_dom_sf"/>
</dbReference>
<dbReference type="CDD" id="cd07361">
    <property type="entry name" value="MEMO_like"/>
    <property type="match status" value="1"/>
</dbReference>
<sequence length="513" mass="57145">MSVKLFLIFILISVGIIAACFFIYKTNQSVILPQSTSSTTTPKNIREPIAAGKYYSNNQNELNNQINDFLSQAETTTTSGTPKMIIVPHAGYDYSGQVTAYAFKNLGENKYDRVILIGQSHNIQFDGVAADTHDSWNSPLGKIKVDQIFIEQLKKTSIVFSDKKPHTPEHSLEVIVPFIIKTLGSETKIVPLLFGNEQSESANALADILAKTIDNKTLIIISSDLSHYPTYEDANYLDNETIKAILTGDANKFQNKITELTELNRPQVATLACGQQPIASGLELVKKLNWNGQLLKYANSGDYAPDSKNQTVGYASIIFNDYNMINQTITAELNSNEQKLALDIARQSLVMAFNKQEYQPDIQKLPKIFNQQRGAFVTLKKDGQLRGCIGIFEPDIILADVIKNMALSSAFNDTRFEPLQINELNLITIEISVLSPMKQINNADSIEIGTHGVYIKKGRQSGVFLPQVATEMNWDKETFLNNLCVEKAGLPKNCWQDSSSEIYIFTAQVFAEK</sequence>
<dbReference type="PANTHER" id="PTHR11060:SF0">
    <property type="entry name" value="PROTEIN MEMO1"/>
    <property type="match status" value="1"/>
</dbReference>
<evidence type="ECO:0000313" key="6">
    <source>
        <dbReference type="Proteomes" id="UP000231426"/>
    </source>
</evidence>
<dbReference type="InterPro" id="IPR023473">
    <property type="entry name" value="AMMECR1"/>
</dbReference>
<dbReference type="InterPro" id="IPR027623">
    <property type="entry name" value="AmmeMemoSam_A"/>
</dbReference>
<dbReference type="HAMAP" id="MF_00055">
    <property type="entry name" value="MEMO1"/>
    <property type="match status" value="1"/>
</dbReference>
<dbReference type="AlphaFoldDB" id="A0A2M6W5P8"/>
<dbReference type="InterPro" id="IPR002733">
    <property type="entry name" value="AMMECR1_domain"/>
</dbReference>
<dbReference type="InterPro" id="IPR027485">
    <property type="entry name" value="AMMECR1_N"/>
</dbReference>